<keyword evidence="1" id="KW-0812">Transmembrane</keyword>
<feature type="transmembrane region" description="Helical" evidence="1">
    <location>
        <begin position="124"/>
        <end position="152"/>
    </location>
</feature>
<evidence type="ECO:0000313" key="2">
    <source>
        <dbReference type="EMBL" id="ADI31677.1"/>
    </source>
</evidence>
<sequence length="255" mass="27681">MLKLPLRESFSITTIVIAAILASSPLLIALTGFIPYNYSVYGEIIKSPNATVSGMSFYRGLCRAAGSVHVNRTMLLLTYLSFFDLVSATYFLLSGVIAAYLIARPLEYKYFFIEATYSGGRLPIFLLRLGSAYMLGVFSSILGAMNLAGVVYVLKLYSGISEALLSSIELLLLETLIAVSVSSLISLFTRSFPTSTLGVLGILVLILLLGMKYSFLNSIVLVDRILVGDGSIEAYLAALLVSIVGSVWRADMIEY</sequence>
<feature type="transmembrane region" description="Helical" evidence="1">
    <location>
        <begin position="232"/>
        <end position="250"/>
    </location>
</feature>
<feature type="transmembrane region" description="Helical" evidence="1">
    <location>
        <begin position="197"/>
        <end position="220"/>
    </location>
</feature>
<name>D7DBY0_STAHD</name>
<proteinExistence type="predicted"/>
<protein>
    <submittedName>
        <fullName evidence="2">Uncharacterized protein</fullName>
    </submittedName>
</protein>
<feature type="transmembrane region" description="Helical" evidence="1">
    <location>
        <begin position="164"/>
        <end position="185"/>
    </location>
</feature>
<keyword evidence="1" id="KW-1133">Transmembrane helix</keyword>
<keyword evidence="3" id="KW-1185">Reference proteome</keyword>
<dbReference type="EMBL" id="CP002051">
    <property type="protein sequence ID" value="ADI31677.1"/>
    <property type="molecule type" value="Genomic_DNA"/>
</dbReference>
<feature type="transmembrane region" description="Helical" evidence="1">
    <location>
        <begin position="79"/>
        <end position="103"/>
    </location>
</feature>
<dbReference type="HOGENOM" id="CLU_1088276_0_0_2"/>
<accession>D7DBY0</accession>
<dbReference type="RefSeq" id="WP_013142875.1">
    <property type="nucleotide sequence ID" value="NC_014205.1"/>
</dbReference>
<dbReference type="eggNOG" id="arCOG12467">
    <property type="taxonomic scope" value="Archaea"/>
</dbReference>
<dbReference type="GeneID" id="9233837"/>
<dbReference type="STRING" id="591019.Shell_0548"/>
<reference evidence="3" key="1">
    <citation type="submission" date="2010-05" db="EMBL/GenBank/DDBJ databases">
        <title>Complete sequence of Staphylothermus hellenicus DSM 12710.</title>
        <authorList>
            <consortium name="US DOE Joint Genome Institute"/>
            <person name="Lucas S."/>
            <person name="Copeland A."/>
            <person name="Lapidus A."/>
            <person name="Cheng J.-F."/>
            <person name="Bruce D."/>
            <person name="Goodwin L."/>
            <person name="Pitluck S."/>
            <person name="Davenport K."/>
            <person name="Detter J.C."/>
            <person name="Han C."/>
            <person name="Tapia R."/>
            <person name="Larimer F."/>
            <person name="Land M."/>
            <person name="Hauser L."/>
            <person name="Kyrpides N."/>
            <person name="Mikhailova N."/>
            <person name="Anderson I.J."/>
            <person name="Woyke T."/>
        </authorList>
    </citation>
    <scope>NUCLEOTIDE SEQUENCE [LARGE SCALE GENOMIC DNA]</scope>
    <source>
        <strain evidence="3">DSM 12710 / JCM 10830 / BK20S6-10-b1 / P8</strain>
    </source>
</reference>
<evidence type="ECO:0000313" key="3">
    <source>
        <dbReference type="Proteomes" id="UP000002573"/>
    </source>
</evidence>
<dbReference type="AlphaFoldDB" id="D7DBY0"/>
<evidence type="ECO:0000256" key="1">
    <source>
        <dbReference type="SAM" id="Phobius"/>
    </source>
</evidence>
<reference evidence="2 3" key="2">
    <citation type="journal article" date="2011" name="Stand. Genomic Sci.">
        <title>Complete genome sequence of Staphylothermus hellenicus P8.</title>
        <authorList>
            <person name="Anderson I."/>
            <person name="Wirth R."/>
            <person name="Lucas S."/>
            <person name="Copeland A."/>
            <person name="Lapidus A."/>
            <person name="Cheng J.F."/>
            <person name="Goodwin L."/>
            <person name="Pitluck S."/>
            <person name="Davenport K."/>
            <person name="Detter J.C."/>
            <person name="Han C."/>
            <person name="Tapia R."/>
            <person name="Land M."/>
            <person name="Hauser L."/>
            <person name="Pati A."/>
            <person name="Mikhailova N."/>
            <person name="Woyke T."/>
            <person name="Klenk H.P."/>
            <person name="Kyrpides N."/>
            <person name="Ivanova N."/>
        </authorList>
    </citation>
    <scope>NUCLEOTIDE SEQUENCE [LARGE SCALE GENOMIC DNA]</scope>
    <source>
        <strain evidence="3">DSM 12710 / JCM 10830 / BK20S6-10-b1 / P8</strain>
    </source>
</reference>
<dbReference type="KEGG" id="shc:Shell_0548"/>
<organism evidence="2 3">
    <name type="scientific">Staphylothermus hellenicus (strain DSM 12710 / JCM 10830 / BK20S6-10-b1 / P8)</name>
    <dbReference type="NCBI Taxonomy" id="591019"/>
    <lineage>
        <taxon>Archaea</taxon>
        <taxon>Thermoproteota</taxon>
        <taxon>Thermoprotei</taxon>
        <taxon>Desulfurococcales</taxon>
        <taxon>Desulfurococcaceae</taxon>
        <taxon>Staphylothermus</taxon>
    </lineage>
</organism>
<dbReference type="OrthoDB" id="384887at2157"/>
<feature type="transmembrane region" description="Helical" evidence="1">
    <location>
        <begin position="12"/>
        <end position="34"/>
    </location>
</feature>
<gene>
    <name evidence="2" type="ordered locus">Shell_0548</name>
</gene>
<keyword evidence="1" id="KW-0472">Membrane</keyword>
<dbReference type="Proteomes" id="UP000002573">
    <property type="component" value="Chromosome"/>
</dbReference>